<dbReference type="GO" id="GO:0008137">
    <property type="term" value="F:NADH dehydrogenase (ubiquinone) activity"/>
    <property type="evidence" value="ECO:0007669"/>
    <property type="project" value="InterPro"/>
</dbReference>
<evidence type="ECO:0000256" key="11">
    <source>
        <dbReference type="ARBA" id="ARBA00023268"/>
    </source>
</evidence>
<dbReference type="Pfam" id="PF00329">
    <property type="entry name" value="Complex1_30kDa"/>
    <property type="match status" value="1"/>
</dbReference>
<dbReference type="Gene3D" id="1.10.645.10">
    <property type="entry name" value="Cytochrome-c3 Hydrogenase, chain B"/>
    <property type="match status" value="1"/>
</dbReference>
<dbReference type="KEGG" id="afy:BW247_15265"/>
<keyword evidence="4 13" id="KW-0813">Transport</keyword>
<evidence type="ECO:0000256" key="13">
    <source>
        <dbReference type="HAMAP-Rule" id="MF_01357"/>
    </source>
</evidence>
<dbReference type="RefSeq" id="WP_076837922.1">
    <property type="nucleotide sequence ID" value="NZ_CP019434.1"/>
</dbReference>
<dbReference type="HAMAP" id="MF_01358">
    <property type="entry name" value="NDH1_NuoD"/>
    <property type="match status" value="1"/>
</dbReference>
<sequence>MNAPTAVARTLPAGGAGRDVPVRQVSPAELPDTLARLKRGEDGVCYEMLFDLSAVDDAGRGGGFTVFYHLVSLSANRDLRIEVHLPDDSQAIASATPLWPSANWYEREVYDLFGLRFEGHPDLRRILLPVYWEGHPLRKSYPGRATEHGPYSLPPERYRELMAPYQIADTRGPGAHEDEYVLNIGPNHPGTHGILRLIARMRGETIASLDPDIGFHHRGAEKIAERHTFHNYIPYCDRIDYLAGVANELPYVMAVEQLAGIDVPERAVVMRVLLSELFRINAHLVWLGSYGHDLGVMGPAFYCFSVREKLFDVMELITGGRMHPAFFRIGGVALDMPEGWRAALDTALDAIDGSMGEFAALTVDNPIFQARTLGNGQYTRDQAIEWGFTGPNLRCTGLAWDLRKTRPYCGYEDYDFEVPTATQGDALARTRLRIEEIRQSLRIVRQAADRLPGGPVLSDRARFSFARKAQTLEDIETLIHHFIGTGRGMGFPVGDAFFCAEAPKGMMGFYVVSDGSSQPYRVRIRTPSFPHVQAFSWLATGGQLGDLIPMIGSMDYVLADLDR</sequence>
<dbReference type="NCBIfam" id="TIGR01961">
    <property type="entry name" value="NuoC_fam"/>
    <property type="match status" value="1"/>
</dbReference>
<evidence type="ECO:0000256" key="5">
    <source>
        <dbReference type="ARBA" id="ARBA00022475"/>
    </source>
</evidence>
<evidence type="ECO:0000256" key="1">
    <source>
        <dbReference type="ARBA" id="ARBA00002378"/>
    </source>
</evidence>
<feature type="domain" description="NADH-quinone oxidoreductase subunit D" evidence="17">
    <location>
        <begin position="293"/>
        <end position="563"/>
    </location>
</feature>
<keyword evidence="5 13" id="KW-1003">Cell membrane</keyword>
<feature type="region of interest" description="Disordered" evidence="15">
    <location>
        <begin position="1"/>
        <end position="20"/>
    </location>
</feature>
<keyword evidence="10 13" id="KW-0472">Membrane</keyword>
<dbReference type="InterPro" id="IPR010218">
    <property type="entry name" value="NADH_DH_suC"/>
</dbReference>
<gene>
    <name evidence="14" type="primary">nuoD</name>
    <name evidence="13" type="synonym">nuoC</name>
    <name evidence="18" type="ORF">BW247_15265</name>
</gene>
<keyword evidence="19" id="KW-1185">Reference proteome</keyword>
<dbReference type="OrthoDB" id="9801496at2"/>
<protein>
    <recommendedName>
        <fullName evidence="13 14">Multifunctional fusion protein</fullName>
    </recommendedName>
    <domain>
        <recommendedName>
            <fullName evidence="13">NADH-quinone oxidoreductase subunit C</fullName>
            <ecNumber evidence="13">7.1.1.-</ecNumber>
        </recommendedName>
        <alternativeName>
            <fullName evidence="13">NADH dehydrogenase I subunit C</fullName>
        </alternativeName>
        <alternativeName>
            <fullName evidence="13">NDH-1 subunit C</fullName>
        </alternativeName>
    </domain>
    <domain>
        <recommendedName>
            <fullName evidence="14">NADH-quinone oxidoreductase subunit D</fullName>
        </recommendedName>
        <alternativeName>
            <fullName evidence="14">NADH dehydrogenase I subunit D</fullName>
        </alternativeName>
        <alternativeName>
            <fullName evidence="14">NDH-1 subunit D</fullName>
        </alternativeName>
    </domain>
</protein>
<dbReference type="GO" id="GO:0051287">
    <property type="term" value="F:NAD binding"/>
    <property type="evidence" value="ECO:0007669"/>
    <property type="project" value="InterPro"/>
</dbReference>
<dbReference type="AlphaFoldDB" id="A0A1P8UKI8"/>
<dbReference type="Proteomes" id="UP000243807">
    <property type="component" value="Chromosome"/>
</dbReference>
<keyword evidence="6" id="KW-0997">Cell inner membrane</keyword>
<comment type="similarity">
    <text evidence="13">Belongs to the complex I 30 kDa subunit family.</text>
</comment>
<dbReference type="NCBIfam" id="NF004739">
    <property type="entry name" value="PRK06075.1"/>
    <property type="match status" value="1"/>
</dbReference>
<proteinExistence type="inferred from homology"/>
<organism evidence="18 19">
    <name type="scientific">Acidihalobacter ferrooxydans</name>
    <dbReference type="NCBI Taxonomy" id="1765967"/>
    <lineage>
        <taxon>Bacteria</taxon>
        <taxon>Pseudomonadati</taxon>
        <taxon>Pseudomonadota</taxon>
        <taxon>Gammaproteobacteria</taxon>
        <taxon>Chromatiales</taxon>
        <taxon>Ectothiorhodospiraceae</taxon>
        <taxon>Acidihalobacter</taxon>
    </lineage>
</organism>
<dbReference type="InterPro" id="IPR001268">
    <property type="entry name" value="NADH_UbQ_OxRdtase_30kDa_su"/>
</dbReference>
<dbReference type="STRING" id="1765967.BW247_15265"/>
<evidence type="ECO:0000256" key="14">
    <source>
        <dbReference type="HAMAP-Rule" id="MF_01358"/>
    </source>
</evidence>
<keyword evidence="11" id="KW-0511">Multifunctional enzyme</keyword>
<dbReference type="GO" id="GO:0050136">
    <property type="term" value="F:NADH dehydrogenase (quinone) (non-electrogenic) activity"/>
    <property type="evidence" value="ECO:0007669"/>
    <property type="project" value="UniProtKB-UniRule"/>
</dbReference>
<dbReference type="InterPro" id="IPR020396">
    <property type="entry name" value="NADH_UbQ_OxRdtase_CS"/>
</dbReference>
<dbReference type="InterPro" id="IPR037232">
    <property type="entry name" value="NADH_quin_OxRdtase_su_C/D-like"/>
</dbReference>
<comment type="similarity">
    <text evidence="3">In the C-terminal section; belongs to the complex I 49 kDa subunit family.</text>
</comment>
<keyword evidence="7 13" id="KW-0874">Quinone</keyword>
<dbReference type="EMBL" id="CP019434">
    <property type="protein sequence ID" value="APZ44282.1"/>
    <property type="molecule type" value="Genomic_DNA"/>
</dbReference>
<dbReference type="SUPFAM" id="SSF143243">
    <property type="entry name" value="Nqo5-like"/>
    <property type="match status" value="1"/>
</dbReference>
<evidence type="ECO:0000256" key="8">
    <source>
        <dbReference type="ARBA" id="ARBA00023027"/>
    </source>
</evidence>
<comment type="subunit">
    <text evidence="13">NDH-1 is composed of 14 different subunits. Subunits NuoB, C, D, E, F, and G constitute the peripheral sector of the complex.</text>
</comment>
<evidence type="ECO:0000313" key="18">
    <source>
        <dbReference type="EMBL" id="APZ44282.1"/>
    </source>
</evidence>
<dbReference type="GO" id="GO:0005886">
    <property type="term" value="C:plasma membrane"/>
    <property type="evidence" value="ECO:0007669"/>
    <property type="project" value="UniProtKB-SubCell"/>
</dbReference>
<dbReference type="Gene3D" id="3.30.460.80">
    <property type="entry name" value="NADH:ubiquinone oxidoreductase, 30kDa subunit"/>
    <property type="match status" value="1"/>
</dbReference>
<evidence type="ECO:0000256" key="12">
    <source>
        <dbReference type="ARBA" id="ARBA00047712"/>
    </source>
</evidence>
<evidence type="ECO:0000256" key="10">
    <source>
        <dbReference type="ARBA" id="ARBA00023136"/>
    </source>
</evidence>
<comment type="similarity">
    <text evidence="14">Belongs to the complex I 49 kDa subunit family.</text>
</comment>
<evidence type="ECO:0000259" key="16">
    <source>
        <dbReference type="Pfam" id="PF00329"/>
    </source>
</evidence>
<dbReference type="SUPFAM" id="SSF56762">
    <property type="entry name" value="HydB/Nqo4-like"/>
    <property type="match status" value="1"/>
</dbReference>
<dbReference type="EC" id="7.1.1.-" evidence="13"/>
<evidence type="ECO:0000256" key="3">
    <source>
        <dbReference type="ARBA" id="ARBA00010019"/>
    </source>
</evidence>
<comment type="function">
    <text evidence="1 13">NDH-1 shuttles electrons from NADH, via FMN and iron-sulfur (Fe-S) centers, to quinones in the respiratory chain. The immediate electron acceptor for the enzyme in this species is believed to be ubiquinone. Couples the redox reaction to proton translocation (for every two electrons transferred, four hydrogen ions are translocated across the cytoplasmic membrane), and thus conserves the redox energy in a proton gradient.</text>
</comment>
<dbReference type="PROSITE" id="PS00542">
    <property type="entry name" value="COMPLEX1_30K"/>
    <property type="match status" value="1"/>
</dbReference>
<dbReference type="GO" id="GO:0048038">
    <property type="term" value="F:quinone binding"/>
    <property type="evidence" value="ECO:0007669"/>
    <property type="project" value="UniProtKB-KW"/>
</dbReference>
<keyword evidence="13" id="KW-1278">Translocase</keyword>
<dbReference type="PANTHER" id="PTHR11993:SF45">
    <property type="entry name" value="NADH-QUINONE OXIDOREDUCTASE SUBUNIT C_D"/>
    <property type="match status" value="1"/>
</dbReference>
<evidence type="ECO:0000256" key="7">
    <source>
        <dbReference type="ARBA" id="ARBA00022719"/>
    </source>
</evidence>
<dbReference type="InterPro" id="IPR001135">
    <property type="entry name" value="NADH_Q_OxRdtase_suD"/>
</dbReference>
<evidence type="ECO:0000256" key="9">
    <source>
        <dbReference type="ARBA" id="ARBA00023075"/>
    </source>
</evidence>
<comment type="subcellular location">
    <subcellularLocation>
        <location evidence="2">Cell inner membrane</location>
        <topology evidence="2">Peripheral membrane protein</topology>
    </subcellularLocation>
    <subcellularLocation>
        <location evidence="13">Cell membrane</location>
        <topology evidence="13">Peripheral membrane protein</topology>
        <orientation evidence="13">Cytoplasmic side</orientation>
    </subcellularLocation>
</comment>
<dbReference type="Pfam" id="PF00346">
    <property type="entry name" value="Complex1_49kDa"/>
    <property type="match status" value="1"/>
</dbReference>
<evidence type="ECO:0000259" key="17">
    <source>
        <dbReference type="Pfam" id="PF00346"/>
    </source>
</evidence>
<keyword evidence="9 13" id="KW-0830">Ubiquinone</keyword>
<dbReference type="NCBIfam" id="TIGR01962">
    <property type="entry name" value="NuoD"/>
    <property type="match status" value="1"/>
</dbReference>
<dbReference type="InterPro" id="IPR022885">
    <property type="entry name" value="NDH1_su_D/H"/>
</dbReference>
<comment type="catalytic activity">
    <reaction evidence="12 13">
        <text>a quinone + NADH + 5 H(+)(in) = a quinol + NAD(+) + 4 H(+)(out)</text>
        <dbReference type="Rhea" id="RHEA:57888"/>
        <dbReference type="ChEBI" id="CHEBI:15378"/>
        <dbReference type="ChEBI" id="CHEBI:24646"/>
        <dbReference type="ChEBI" id="CHEBI:57540"/>
        <dbReference type="ChEBI" id="CHEBI:57945"/>
        <dbReference type="ChEBI" id="CHEBI:132124"/>
    </reaction>
</comment>
<accession>A0A1P8UKI8</accession>
<evidence type="ECO:0000256" key="6">
    <source>
        <dbReference type="ARBA" id="ARBA00022519"/>
    </source>
</evidence>
<evidence type="ECO:0000256" key="4">
    <source>
        <dbReference type="ARBA" id="ARBA00022448"/>
    </source>
</evidence>
<evidence type="ECO:0000256" key="15">
    <source>
        <dbReference type="SAM" id="MobiDB-lite"/>
    </source>
</evidence>
<name>A0A1P8UKI8_9GAMM</name>
<evidence type="ECO:0000313" key="19">
    <source>
        <dbReference type="Proteomes" id="UP000243807"/>
    </source>
</evidence>
<dbReference type="InterPro" id="IPR029014">
    <property type="entry name" value="NiFe-Hase_large"/>
</dbReference>
<evidence type="ECO:0000256" key="2">
    <source>
        <dbReference type="ARBA" id="ARBA00004417"/>
    </source>
</evidence>
<dbReference type="PANTHER" id="PTHR11993">
    <property type="entry name" value="NADH-UBIQUINONE OXIDOREDUCTASE 49 KDA SUBUNIT"/>
    <property type="match status" value="1"/>
</dbReference>
<reference evidence="18 19" key="1">
    <citation type="submission" date="2017-01" db="EMBL/GenBank/DDBJ databases">
        <title>Draft sequence of Acidihalobacter ferrooxidans strain DSM 14175 (strain V8).</title>
        <authorList>
            <person name="Khaleque H.N."/>
            <person name="Ramsay J.P."/>
            <person name="Murphy R.J.T."/>
            <person name="Kaksonen A.H."/>
            <person name="Boxall N.J."/>
            <person name="Watkin E.L.J."/>
        </authorList>
    </citation>
    <scope>NUCLEOTIDE SEQUENCE [LARGE SCALE GENOMIC DNA]</scope>
    <source>
        <strain evidence="18 19">V8</strain>
    </source>
</reference>
<keyword evidence="8 13" id="KW-0520">NAD</keyword>
<dbReference type="HAMAP" id="MF_01357">
    <property type="entry name" value="NDH1_NuoC"/>
    <property type="match status" value="1"/>
</dbReference>
<feature type="domain" description="NADH:ubiquinone oxidoreductase 30kDa subunit" evidence="16">
    <location>
        <begin position="24"/>
        <end position="146"/>
    </location>
</feature>